<dbReference type="SUPFAM" id="SSF55874">
    <property type="entry name" value="ATPase domain of HSP90 chaperone/DNA topoisomerase II/histidine kinase"/>
    <property type="match status" value="1"/>
</dbReference>
<evidence type="ECO:0000259" key="9">
    <source>
        <dbReference type="PROSITE" id="PS50109"/>
    </source>
</evidence>
<organism evidence="10 11">
    <name type="scientific">Pseudoduganella lurida</name>
    <dbReference type="NCBI Taxonomy" id="1036180"/>
    <lineage>
        <taxon>Bacteria</taxon>
        <taxon>Pseudomonadati</taxon>
        <taxon>Pseudomonadota</taxon>
        <taxon>Betaproteobacteria</taxon>
        <taxon>Burkholderiales</taxon>
        <taxon>Oxalobacteraceae</taxon>
        <taxon>Telluria group</taxon>
        <taxon>Pseudoduganella</taxon>
    </lineage>
</organism>
<dbReference type="GO" id="GO:0000156">
    <property type="term" value="F:phosphorelay response regulator activity"/>
    <property type="evidence" value="ECO:0007669"/>
    <property type="project" value="TreeGrafter"/>
</dbReference>
<evidence type="ECO:0000313" key="10">
    <source>
        <dbReference type="EMBL" id="TWI69835.1"/>
    </source>
</evidence>
<keyword evidence="11" id="KW-1185">Reference proteome</keyword>
<dbReference type="PANTHER" id="PTHR42878">
    <property type="entry name" value="TWO-COMPONENT HISTIDINE KINASE"/>
    <property type="match status" value="1"/>
</dbReference>
<dbReference type="InterPro" id="IPR005467">
    <property type="entry name" value="His_kinase_dom"/>
</dbReference>
<accession>A0A562RLB5</accession>
<keyword evidence="5" id="KW-0547">Nucleotide-binding</keyword>
<evidence type="ECO:0000256" key="6">
    <source>
        <dbReference type="ARBA" id="ARBA00022777"/>
    </source>
</evidence>
<protein>
    <recommendedName>
        <fullName evidence="2">histidine kinase</fullName>
        <ecNumber evidence="2">2.7.13.3</ecNumber>
    </recommendedName>
</protein>
<dbReference type="SUPFAM" id="SSF55781">
    <property type="entry name" value="GAF domain-like"/>
    <property type="match status" value="1"/>
</dbReference>
<dbReference type="AlphaFoldDB" id="A0A562RLB5"/>
<name>A0A562RLB5_9BURK</name>
<dbReference type="GO" id="GO:0030295">
    <property type="term" value="F:protein kinase activator activity"/>
    <property type="evidence" value="ECO:0007669"/>
    <property type="project" value="TreeGrafter"/>
</dbReference>
<proteinExistence type="predicted"/>
<dbReference type="InterPro" id="IPR029016">
    <property type="entry name" value="GAF-like_dom_sf"/>
</dbReference>
<dbReference type="Gene3D" id="3.30.565.10">
    <property type="entry name" value="Histidine kinase-like ATPase, C-terminal domain"/>
    <property type="match status" value="1"/>
</dbReference>
<keyword evidence="6" id="KW-0418">Kinase</keyword>
<keyword evidence="4" id="KW-0808">Transferase</keyword>
<dbReference type="Pfam" id="PF00512">
    <property type="entry name" value="HisKA"/>
    <property type="match status" value="1"/>
</dbReference>
<dbReference type="EMBL" id="VLLB01000001">
    <property type="protein sequence ID" value="TWI69835.1"/>
    <property type="molecule type" value="Genomic_DNA"/>
</dbReference>
<dbReference type="InterPro" id="IPR003594">
    <property type="entry name" value="HATPase_dom"/>
</dbReference>
<evidence type="ECO:0000313" key="11">
    <source>
        <dbReference type="Proteomes" id="UP000318431"/>
    </source>
</evidence>
<evidence type="ECO:0000256" key="8">
    <source>
        <dbReference type="ARBA" id="ARBA00023012"/>
    </source>
</evidence>
<dbReference type="PROSITE" id="PS50109">
    <property type="entry name" value="HIS_KIN"/>
    <property type="match status" value="1"/>
</dbReference>
<keyword evidence="3" id="KW-0597">Phosphoprotein</keyword>
<dbReference type="CDD" id="cd00075">
    <property type="entry name" value="HATPase"/>
    <property type="match status" value="1"/>
</dbReference>
<dbReference type="SMART" id="SM00065">
    <property type="entry name" value="GAF"/>
    <property type="match status" value="1"/>
</dbReference>
<dbReference type="GO" id="GO:0005524">
    <property type="term" value="F:ATP binding"/>
    <property type="evidence" value="ECO:0007669"/>
    <property type="project" value="UniProtKB-KW"/>
</dbReference>
<dbReference type="EC" id="2.7.13.3" evidence="2"/>
<dbReference type="SUPFAM" id="SSF47384">
    <property type="entry name" value="Homodimeric domain of signal transducing histidine kinase"/>
    <property type="match status" value="1"/>
</dbReference>
<keyword evidence="7" id="KW-0067">ATP-binding</keyword>
<evidence type="ECO:0000256" key="3">
    <source>
        <dbReference type="ARBA" id="ARBA00022553"/>
    </source>
</evidence>
<keyword evidence="8" id="KW-0902">Two-component regulatory system</keyword>
<evidence type="ECO:0000256" key="2">
    <source>
        <dbReference type="ARBA" id="ARBA00012438"/>
    </source>
</evidence>
<dbReference type="Pfam" id="PF02518">
    <property type="entry name" value="HATPase_c"/>
    <property type="match status" value="1"/>
</dbReference>
<feature type="domain" description="Histidine kinase" evidence="9">
    <location>
        <begin position="186"/>
        <end position="398"/>
    </location>
</feature>
<dbReference type="SMART" id="SM00388">
    <property type="entry name" value="HisKA"/>
    <property type="match status" value="1"/>
</dbReference>
<dbReference type="GO" id="GO:0000155">
    <property type="term" value="F:phosphorelay sensor kinase activity"/>
    <property type="evidence" value="ECO:0007669"/>
    <property type="project" value="InterPro"/>
</dbReference>
<dbReference type="SMART" id="SM00387">
    <property type="entry name" value="HATPase_c"/>
    <property type="match status" value="1"/>
</dbReference>
<dbReference type="InterPro" id="IPR003661">
    <property type="entry name" value="HisK_dim/P_dom"/>
</dbReference>
<dbReference type="Gene3D" id="3.30.450.40">
    <property type="match status" value="1"/>
</dbReference>
<evidence type="ECO:0000256" key="1">
    <source>
        <dbReference type="ARBA" id="ARBA00000085"/>
    </source>
</evidence>
<comment type="caution">
    <text evidence="10">The sequence shown here is derived from an EMBL/GenBank/DDBJ whole genome shotgun (WGS) entry which is preliminary data.</text>
</comment>
<evidence type="ECO:0000256" key="4">
    <source>
        <dbReference type="ARBA" id="ARBA00022679"/>
    </source>
</evidence>
<evidence type="ECO:0000256" key="7">
    <source>
        <dbReference type="ARBA" id="ARBA00022840"/>
    </source>
</evidence>
<evidence type="ECO:0000256" key="5">
    <source>
        <dbReference type="ARBA" id="ARBA00022741"/>
    </source>
</evidence>
<dbReference type="Proteomes" id="UP000318431">
    <property type="component" value="Unassembled WGS sequence"/>
</dbReference>
<dbReference type="GO" id="GO:0007234">
    <property type="term" value="P:osmosensory signaling via phosphorelay pathway"/>
    <property type="evidence" value="ECO:0007669"/>
    <property type="project" value="TreeGrafter"/>
</dbReference>
<sequence length="405" mass="43145">MPSLTPMTNDVLLPVQEIQAISAVPKILETVAALTGLGFVAVAHVTPTSWTTCAVLDRLDFGLKAGDGLDVATTLCDEVRSCGESIVIDHVQESAQYRDHHTPRMYGFQSYFSIPILRPDGSYFGTLCGLDPKPMPLSSTASVAALELFAELISKQLETERAHAVTQTDLTSERETAELREQFIAVLGHDLRTPLGAVQSGVDLLRRNLPAAQAEGVLARMQRSLARMAGLVDDLVDFARGRMGSGIVLHLRQESCLEQALQQVIEELRQIHPDSPVVAELGQGIALYCDVGRLGQLLSNLVKNAIVHGVPGQPVRVAAASADGVFALSVHNHGDPLAPGVTQQLFKPFWRSPAASPSDGLGLGLYIVAEIARAHGGTMDVSWADGEVGFRFAMPATAAHGGQAG</sequence>
<dbReference type="InterPro" id="IPR003018">
    <property type="entry name" value="GAF"/>
</dbReference>
<comment type="catalytic activity">
    <reaction evidence="1">
        <text>ATP + protein L-histidine = ADP + protein N-phospho-L-histidine.</text>
        <dbReference type="EC" id="2.7.13.3"/>
    </reaction>
</comment>
<dbReference type="CDD" id="cd00082">
    <property type="entry name" value="HisKA"/>
    <property type="match status" value="1"/>
</dbReference>
<dbReference type="PANTHER" id="PTHR42878:SF7">
    <property type="entry name" value="SENSOR HISTIDINE KINASE GLRK"/>
    <property type="match status" value="1"/>
</dbReference>
<dbReference type="InterPro" id="IPR036890">
    <property type="entry name" value="HATPase_C_sf"/>
</dbReference>
<dbReference type="InterPro" id="IPR004358">
    <property type="entry name" value="Sig_transdc_His_kin-like_C"/>
</dbReference>
<dbReference type="Pfam" id="PF01590">
    <property type="entry name" value="GAF"/>
    <property type="match status" value="1"/>
</dbReference>
<dbReference type="Gene3D" id="1.10.287.130">
    <property type="match status" value="1"/>
</dbReference>
<dbReference type="PRINTS" id="PR00344">
    <property type="entry name" value="BCTRLSENSOR"/>
</dbReference>
<dbReference type="InterPro" id="IPR050351">
    <property type="entry name" value="BphY/WalK/GraS-like"/>
</dbReference>
<reference evidence="10 11" key="1">
    <citation type="journal article" date="2015" name="Stand. Genomic Sci.">
        <title>Genomic Encyclopedia of Bacterial and Archaeal Type Strains, Phase III: the genomes of soil and plant-associated and newly described type strains.</title>
        <authorList>
            <person name="Whitman W.B."/>
            <person name="Woyke T."/>
            <person name="Klenk H.P."/>
            <person name="Zhou Y."/>
            <person name="Lilburn T.G."/>
            <person name="Beck B.J."/>
            <person name="De Vos P."/>
            <person name="Vandamme P."/>
            <person name="Eisen J.A."/>
            <person name="Garrity G."/>
            <person name="Hugenholtz P."/>
            <person name="Kyrpides N.C."/>
        </authorList>
    </citation>
    <scope>NUCLEOTIDE SEQUENCE [LARGE SCALE GENOMIC DNA]</scope>
    <source>
        <strain evidence="10 11">CGMCC 1.10822</strain>
    </source>
</reference>
<gene>
    <name evidence="10" type="ORF">IP91_00908</name>
</gene>
<dbReference type="InterPro" id="IPR036097">
    <property type="entry name" value="HisK_dim/P_sf"/>
</dbReference>